<gene>
    <name evidence="1" type="ORF">LCGC14_2428470</name>
</gene>
<protein>
    <submittedName>
        <fullName evidence="1">Uncharacterized protein</fullName>
    </submittedName>
</protein>
<dbReference type="EMBL" id="LAZR01037090">
    <property type="protein sequence ID" value="KKL23131.1"/>
    <property type="molecule type" value="Genomic_DNA"/>
</dbReference>
<proteinExistence type="predicted"/>
<name>A0A0F9DZK5_9ZZZZ</name>
<sequence>MEEEIKNKVKLLKEHKAYVKIILEKFDFVIWDRYIYTPGNDHFQAYGWIKRKDKKQDFISLIFTFQKNSITYQAGSNSTSEYHRKIEEITGQTLVKCHRVEEIVNAKNMIKLKNNKNGRRKKRS</sequence>
<organism evidence="1">
    <name type="scientific">marine sediment metagenome</name>
    <dbReference type="NCBI Taxonomy" id="412755"/>
    <lineage>
        <taxon>unclassified sequences</taxon>
        <taxon>metagenomes</taxon>
        <taxon>ecological metagenomes</taxon>
    </lineage>
</organism>
<accession>A0A0F9DZK5</accession>
<dbReference type="AlphaFoldDB" id="A0A0F9DZK5"/>
<reference evidence="1" key="1">
    <citation type="journal article" date="2015" name="Nature">
        <title>Complex archaea that bridge the gap between prokaryotes and eukaryotes.</title>
        <authorList>
            <person name="Spang A."/>
            <person name="Saw J.H."/>
            <person name="Jorgensen S.L."/>
            <person name="Zaremba-Niedzwiedzka K."/>
            <person name="Martijn J."/>
            <person name="Lind A.E."/>
            <person name="van Eijk R."/>
            <person name="Schleper C."/>
            <person name="Guy L."/>
            <person name="Ettema T.J."/>
        </authorList>
    </citation>
    <scope>NUCLEOTIDE SEQUENCE</scope>
</reference>
<evidence type="ECO:0000313" key="1">
    <source>
        <dbReference type="EMBL" id="KKL23131.1"/>
    </source>
</evidence>
<comment type="caution">
    <text evidence="1">The sequence shown here is derived from an EMBL/GenBank/DDBJ whole genome shotgun (WGS) entry which is preliminary data.</text>
</comment>